<feature type="domain" description="O-antigen ligase-related" evidence="6">
    <location>
        <begin position="200"/>
        <end position="350"/>
    </location>
</feature>
<keyword evidence="7" id="KW-0436">Ligase</keyword>
<dbReference type="Pfam" id="PF04932">
    <property type="entry name" value="Wzy_C"/>
    <property type="match status" value="1"/>
</dbReference>
<comment type="caution">
    <text evidence="7">The sequence shown here is derived from an EMBL/GenBank/DDBJ whole genome shotgun (WGS) entry which is preliminary data.</text>
</comment>
<dbReference type="InterPro" id="IPR051533">
    <property type="entry name" value="WaaL-like"/>
</dbReference>
<organism evidence="7 8">
    <name type="scientific">Pandoraea capi</name>
    <dbReference type="NCBI Taxonomy" id="2508286"/>
    <lineage>
        <taxon>Bacteria</taxon>
        <taxon>Pseudomonadati</taxon>
        <taxon>Pseudomonadota</taxon>
        <taxon>Betaproteobacteria</taxon>
        <taxon>Burkholderiales</taxon>
        <taxon>Burkholderiaceae</taxon>
        <taxon>Pandoraea</taxon>
    </lineage>
</organism>
<feature type="transmembrane region" description="Helical" evidence="5">
    <location>
        <begin position="35"/>
        <end position="51"/>
    </location>
</feature>
<dbReference type="Proteomes" id="UP000366065">
    <property type="component" value="Unassembled WGS sequence"/>
</dbReference>
<evidence type="ECO:0000256" key="4">
    <source>
        <dbReference type="ARBA" id="ARBA00023136"/>
    </source>
</evidence>
<dbReference type="EMBL" id="CABPRV010000001">
    <property type="protein sequence ID" value="VVD67904.1"/>
    <property type="molecule type" value="Genomic_DNA"/>
</dbReference>
<feature type="transmembrane region" description="Helical" evidence="5">
    <location>
        <begin position="402"/>
        <end position="419"/>
    </location>
</feature>
<feature type="transmembrane region" description="Helical" evidence="5">
    <location>
        <begin position="237"/>
        <end position="255"/>
    </location>
</feature>
<accession>A0ABY6VPI4</accession>
<keyword evidence="2 5" id="KW-0812">Transmembrane</keyword>
<proteinExistence type="predicted"/>
<evidence type="ECO:0000259" key="6">
    <source>
        <dbReference type="Pfam" id="PF04932"/>
    </source>
</evidence>
<feature type="transmembrane region" description="Helical" evidence="5">
    <location>
        <begin position="210"/>
        <end position="225"/>
    </location>
</feature>
<dbReference type="PANTHER" id="PTHR37422">
    <property type="entry name" value="TEICHURONIC ACID BIOSYNTHESIS PROTEIN TUAE"/>
    <property type="match status" value="1"/>
</dbReference>
<feature type="transmembrane region" description="Helical" evidence="5">
    <location>
        <begin position="103"/>
        <end position="119"/>
    </location>
</feature>
<feature type="transmembrane region" description="Helical" evidence="5">
    <location>
        <begin position="9"/>
        <end position="29"/>
    </location>
</feature>
<feature type="transmembrane region" description="Helical" evidence="5">
    <location>
        <begin position="128"/>
        <end position="145"/>
    </location>
</feature>
<keyword evidence="4 5" id="KW-0472">Membrane</keyword>
<sequence>MSAKAPSRLFFAKIFGALILLFPAATLVVPRGGNTVMFLTVALGAAILLVERQRGDLSCLVRELKTSAHVRILIGSLLFPFLAILLVEVLHGHVVANTLDSPLRFFLAVIVFLGLRRIVSVVPKWTDLTFGIGAVCAALMAWYATADLLAYRAESSFLNAIHFGDIALLLGILSVVSIHWLRRDTPWTIAFKILGAAAGCYASWASQSRGGWIALPCLLIVWFLWHKHSSGMARRGAIALVAIALLAGTFSSKMVRDRFESIRTDLTSLAAGHTDTSVGIRLELWKVAGKLIAEHPVLGLGAHGYRNAMPAMAASGELTPLTADYGKGEVHNQILAYFADYGLLGLLCILGVYFGPAYFFIRAAQLRHSDTEHRAALMGLMTVVAFAVFGLTVETFNLKVTVAFYATMLALFAAFAYPVDSPADDETPASPARR</sequence>
<feature type="transmembrane region" description="Helical" evidence="5">
    <location>
        <begin position="375"/>
        <end position="396"/>
    </location>
</feature>
<evidence type="ECO:0000313" key="8">
    <source>
        <dbReference type="Proteomes" id="UP000366065"/>
    </source>
</evidence>
<dbReference type="GO" id="GO:0016874">
    <property type="term" value="F:ligase activity"/>
    <property type="evidence" value="ECO:0007669"/>
    <property type="project" value="UniProtKB-KW"/>
</dbReference>
<dbReference type="PANTHER" id="PTHR37422:SF23">
    <property type="entry name" value="TEICHURONIC ACID BIOSYNTHESIS PROTEIN TUAE"/>
    <property type="match status" value="1"/>
</dbReference>
<evidence type="ECO:0000256" key="5">
    <source>
        <dbReference type="SAM" id="Phobius"/>
    </source>
</evidence>
<evidence type="ECO:0000256" key="3">
    <source>
        <dbReference type="ARBA" id="ARBA00022989"/>
    </source>
</evidence>
<reference evidence="7 8" key="1">
    <citation type="submission" date="2019-08" db="EMBL/GenBank/DDBJ databases">
        <authorList>
            <person name="Peeters C."/>
        </authorList>
    </citation>
    <scope>NUCLEOTIDE SEQUENCE [LARGE SCALE GENOMIC DNA]</scope>
    <source>
        <strain evidence="7 8">LMG 20602</strain>
    </source>
</reference>
<evidence type="ECO:0000256" key="1">
    <source>
        <dbReference type="ARBA" id="ARBA00004141"/>
    </source>
</evidence>
<comment type="subcellular location">
    <subcellularLocation>
        <location evidence="1">Membrane</location>
        <topology evidence="1">Multi-pass membrane protein</topology>
    </subcellularLocation>
</comment>
<feature type="transmembrane region" description="Helical" evidence="5">
    <location>
        <begin position="157"/>
        <end position="180"/>
    </location>
</feature>
<gene>
    <name evidence="7" type="ORF">PCA20602_00461</name>
</gene>
<feature type="transmembrane region" description="Helical" evidence="5">
    <location>
        <begin position="72"/>
        <end position="91"/>
    </location>
</feature>
<evidence type="ECO:0000256" key="2">
    <source>
        <dbReference type="ARBA" id="ARBA00022692"/>
    </source>
</evidence>
<dbReference type="InterPro" id="IPR007016">
    <property type="entry name" value="O-antigen_ligase-rel_domated"/>
</dbReference>
<keyword evidence="8" id="KW-1185">Reference proteome</keyword>
<protein>
    <submittedName>
        <fullName evidence="7">Ligase</fullName>
    </submittedName>
</protein>
<dbReference type="RefSeq" id="WP_174980711.1">
    <property type="nucleotide sequence ID" value="NZ_CABPRV010000001.1"/>
</dbReference>
<name>A0ABY6VPI4_9BURK</name>
<keyword evidence="3 5" id="KW-1133">Transmembrane helix</keyword>
<evidence type="ECO:0000313" key="7">
    <source>
        <dbReference type="EMBL" id="VVD67904.1"/>
    </source>
</evidence>
<feature type="transmembrane region" description="Helical" evidence="5">
    <location>
        <begin position="334"/>
        <end position="354"/>
    </location>
</feature>